<keyword evidence="2" id="KW-1185">Reference proteome</keyword>
<organism evidence="1 2">
    <name type="scientific">Dreissena polymorpha</name>
    <name type="common">Zebra mussel</name>
    <name type="synonym">Mytilus polymorpha</name>
    <dbReference type="NCBI Taxonomy" id="45954"/>
    <lineage>
        <taxon>Eukaryota</taxon>
        <taxon>Metazoa</taxon>
        <taxon>Spiralia</taxon>
        <taxon>Lophotrochozoa</taxon>
        <taxon>Mollusca</taxon>
        <taxon>Bivalvia</taxon>
        <taxon>Autobranchia</taxon>
        <taxon>Heteroconchia</taxon>
        <taxon>Euheterodonta</taxon>
        <taxon>Imparidentia</taxon>
        <taxon>Neoheterodontei</taxon>
        <taxon>Myida</taxon>
        <taxon>Dreissenoidea</taxon>
        <taxon>Dreissenidae</taxon>
        <taxon>Dreissena</taxon>
    </lineage>
</organism>
<evidence type="ECO:0000313" key="1">
    <source>
        <dbReference type="EMBL" id="KAH3845100.1"/>
    </source>
</evidence>
<gene>
    <name evidence="1" type="ORF">DPMN_087371</name>
</gene>
<evidence type="ECO:0000313" key="2">
    <source>
        <dbReference type="Proteomes" id="UP000828390"/>
    </source>
</evidence>
<dbReference type="EMBL" id="JAIWYP010000003">
    <property type="protein sequence ID" value="KAH3845100.1"/>
    <property type="molecule type" value="Genomic_DNA"/>
</dbReference>
<accession>A0A9D4QWU2</accession>
<sequence length="67" mass="7558">MPILTGLQVLHPHGVSISRDASESFGKTKRAGDNRRTLAAKVKALEEYTEANWSVKRSMRADKRNYL</sequence>
<reference evidence="1" key="1">
    <citation type="journal article" date="2019" name="bioRxiv">
        <title>The Genome of the Zebra Mussel, Dreissena polymorpha: A Resource for Invasive Species Research.</title>
        <authorList>
            <person name="McCartney M.A."/>
            <person name="Auch B."/>
            <person name="Kono T."/>
            <person name="Mallez S."/>
            <person name="Zhang Y."/>
            <person name="Obille A."/>
            <person name="Becker A."/>
            <person name="Abrahante J.E."/>
            <person name="Garbe J."/>
            <person name="Badalamenti J.P."/>
            <person name="Herman A."/>
            <person name="Mangelson H."/>
            <person name="Liachko I."/>
            <person name="Sullivan S."/>
            <person name="Sone E.D."/>
            <person name="Koren S."/>
            <person name="Silverstein K.A.T."/>
            <person name="Beckman K.B."/>
            <person name="Gohl D.M."/>
        </authorList>
    </citation>
    <scope>NUCLEOTIDE SEQUENCE</scope>
    <source>
        <strain evidence="1">Duluth1</strain>
        <tissue evidence="1">Whole animal</tissue>
    </source>
</reference>
<proteinExistence type="predicted"/>
<protein>
    <submittedName>
        <fullName evidence="1">Uncharacterized protein</fullName>
    </submittedName>
</protein>
<reference evidence="1" key="2">
    <citation type="submission" date="2020-11" db="EMBL/GenBank/DDBJ databases">
        <authorList>
            <person name="McCartney M.A."/>
            <person name="Auch B."/>
            <person name="Kono T."/>
            <person name="Mallez S."/>
            <person name="Becker A."/>
            <person name="Gohl D.M."/>
            <person name="Silverstein K.A.T."/>
            <person name="Koren S."/>
            <person name="Bechman K.B."/>
            <person name="Herman A."/>
            <person name="Abrahante J.E."/>
            <person name="Garbe J."/>
        </authorList>
    </citation>
    <scope>NUCLEOTIDE SEQUENCE</scope>
    <source>
        <strain evidence="1">Duluth1</strain>
        <tissue evidence="1">Whole animal</tissue>
    </source>
</reference>
<dbReference type="AlphaFoldDB" id="A0A9D4QWU2"/>
<name>A0A9D4QWU2_DREPO</name>
<dbReference type="Proteomes" id="UP000828390">
    <property type="component" value="Unassembled WGS sequence"/>
</dbReference>
<comment type="caution">
    <text evidence="1">The sequence shown here is derived from an EMBL/GenBank/DDBJ whole genome shotgun (WGS) entry which is preliminary data.</text>
</comment>